<dbReference type="PROSITE" id="PS50987">
    <property type="entry name" value="HTH_ARSR_2"/>
    <property type="match status" value="1"/>
</dbReference>
<evidence type="ECO:0000259" key="4">
    <source>
        <dbReference type="PROSITE" id="PS50987"/>
    </source>
</evidence>
<dbReference type="InterPro" id="IPR036390">
    <property type="entry name" value="WH_DNA-bd_sf"/>
</dbReference>
<dbReference type="Gene3D" id="1.10.10.10">
    <property type="entry name" value="Winged helix-like DNA-binding domain superfamily/Winged helix DNA-binding domain"/>
    <property type="match status" value="1"/>
</dbReference>
<dbReference type="InterPro" id="IPR011991">
    <property type="entry name" value="ArsR-like_HTH"/>
</dbReference>
<evidence type="ECO:0000256" key="1">
    <source>
        <dbReference type="ARBA" id="ARBA00023015"/>
    </source>
</evidence>
<feature type="domain" description="HTH arsR-type" evidence="4">
    <location>
        <begin position="7"/>
        <end position="103"/>
    </location>
</feature>
<dbReference type="GO" id="GO:0003700">
    <property type="term" value="F:DNA-binding transcription factor activity"/>
    <property type="evidence" value="ECO:0007669"/>
    <property type="project" value="InterPro"/>
</dbReference>
<accession>A0AB39TG94</accession>
<dbReference type="PANTHER" id="PTHR33154">
    <property type="entry name" value="TRANSCRIPTIONAL REGULATOR, ARSR FAMILY"/>
    <property type="match status" value="1"/>
</dbReference>
<dbReference type="AlphaFoldDB" id="A0AB39TG94"/>
<evidence type="ECO:0000256" key="2">
    <source>
        <dbReference type="ARBA" id="ARBA00023125"/>
    </source>
</evidence>
<dbReference type="SMART" id="SM00418">
    <property type="entry name" value="HTH_ARSR"/>
    <property type="match status" value="1"/>
</dbReference>
<dbReference type="PANTHER" id="PTHR33154:SF12">
    <property type="entry name" value="TRANSCRIPTIONAL REGULATORY PROTEIN"/>
    <property type="match status" value="1"/>
</dbReference>
<evidence type="ECO:0000313" key="5">
    <source>
        <dbReference type="EMBL" id="XDQ78248.1"/>
    </source>
</evidence>
<dbReference type="InterPro" id="IPR001845">
    <property type="entry name" value="HTH_ArsR_DNA-bd_dom"/>
</dbReference>
<dbReference type="InterPro" id="IPR051081">
    <property type="entry name" value="HTH_MetalResp_TranReg"/>
</dbReference>
<dbReference type="Pfam" id="PF01022">
    <property type="entry name" value="HTH_5"/>
    <property type="match status" value="1"/>
</dbReference>
<keyword evidence="1" id="KW-0805">Transcription regulation</keyword>
<dbReference type="CDD" id="cd00090">
    <property type="entry name" value="HTH_ARSR"/>
    <property type="match status" value="1"/>
</dbReference>
<gene>
    <name evidence="5" type="ORF">AB2U05_07040</name>
</gene>
<dbReference type="InterPro" id="IPR036388">
    <property type="entry name" value="WH-like_DNA-bd_sf"/>
</dbReference>
<dbReference type="GO" id="GO:0003677">
    <property type="term" value="F:DNA binding"/>
    <property type="evidence" value="ECO:0007669"/>
    <property type="project" value="UniProtKB-KW"/>
</dbReference>
<organism evidence="5">
    <name type="scientific">Streptomyces sp. Y1</name>
    <dbReference type="NCBI Taxonomy" id="3238634"/>
    <lineage>
        <taxon>Bacteria</taxon>
        <taxon>Bacillati</taxon>
        <taxon>Actinomycetota</taxon>
        <taxon>Actinomycetes</taxon>
        <taxon>Kitasatosporales</taxon>
        <taxon>Streptomycetaceae</taxon>
        <taxon>Streptomyces</taxon>
    </lineage>
</organism>
<dbReference type="PRINTS" id="PR00778">
    <property type="entry name" value="HTHARSR"/>
</dbReference>
<evidence type="ECO:0000256" key="3">
    <source>
        <dbReference type="ARBA" id="ARBA00023163"/>
    </source>
</evidence>
<proteinExistence type="predicted"/>
<reference evidence="5" key="1">
    <citation type="submission" date="2024-07" db="EMBL/GenBank/DDBJ databases">
        <authorList>
            <person name="Yu S.T."/>
        </authorList>
    </citation>
    <scope>NUCLEOTIDE SEQUENCE</scope>
    <source>
        <strain evidence="5">Y1</strain>
    </source>
</reference>
<name>A0AB39TG94_9ACTN</name>
<keyword evidence="2" id="KW-0238">DNA-binding</keyword>
<dbReference type="EMBL" id="CP163445">
    <property type="protein sequence ID" value="XDQ78248.1"/>
    <property type="molecule type" value="Genomic_DNA"/>
</dbReference>
<protein>
    <submittedName>
        <fullName evidence="5">ArsR/SmtB family transcription factor</fullName>
    </submittedName>
</protein>
<dbReference type="RefSeq" id="WP_045711186.1">
    <property type="nucleotide sequence ID" value="NZ_CP163445.1"/>
</dbReference>
<keyword evidence="3" id="KW-0804">Transcription</keyword>
<dbReference type="SUPFAM" id="SSF46785">
    <property type="entry name" value="Winged helix' DNA-binding domain"/>
    <property type="match status" value="1"/>
</dbReference>
<sequence>MADAEGHPSPEEMDLRAVLTALSDPLRYQIVQEFLELPDATERACVSFGFSVSKSTLSHHFRVLREAGLVQQINRGNSRKAHLRRADLDARFPGLLDLVRHNPAPFAPGSAAALATAAE</sequence>